<evidence type="ECO:0000259" key="18">
    <source>
        <dbReference type="Pfam" id="PF00150"/>
    </source>
</evidence>
<dbReference type="Proteomes" id="UP001189429">
    <property type="component" value="Unassembled WGS sequence"/>
</dbReference>
<name>A0ABN9X9U0_9DINO</name>
<feature type="region of interest" description="Disordered" evidence="17">
    <location>
        <begin position="351"/>
        <end position="380"/>
    </location>
</feature>
<dbReference type="InterPro" id="IPR017853">
    <property type="entry name" value="GH"/>
</dbReference>
<evidence type="ECO:0000256" key="6">
    <source>
        <dbReference type="ARBA" id="ARBA00023180"/>
    </source>
</evidence>
<comment type="similarity">
    <text evidence="2 16">Belongs to the glycosyl hydrolase 5 (cellulase A) family.</text>
</comment>
<dbReference type="EMBL" id="CAUYUJ010019974">
    <property type="protein sequence ID" value="CAK0894982.1"/>
    <property type="molecule type" value="Genomic_DNA"/>
</dbReference>
<feature type="non-terminal residue" evidence="19">
    <location>
        <position position="1"/>
    </location>
</feature>
<keyword evidence="9" id="KW-0624">Polysaccharide degradation</keyword>
<dbReference type="Pfam" id="PF00150">
    <property type="entry name" value="Cellulase"/>
    <property type="match status" value="1"/>
</dbReference>
<protein>
    <recommendedName>
        <fullName evidence="12">glucan endo-1,6-beta-glucosidase</fullName>
        <ecNumber evidence="12">3.2.1.75</ecNumber>
    </recommendedName>
    <alternativeName>
        <fullName evidence="14">Beta-1,6-glucanase B</fullName>
    </alternativeName>
    <alternativeName>
        <fullName evidence="13">Endo-1,6-beta-D-glucanase B</fullName>
    </alternativeName>
    <alternativeName>
        <fullName evidence="15">Endo-1,6-beta-glucanase B</fullName>
    </alternativeName>
</protein>
<evidence type="ECO:0000256" key="2">
    <source>
        <dbReference type="ARBA" id="ARBA00005641"/>
    </source>
</evidence>
<evidence type="ECO:0000256" key="14">
    <source>
        <dbReference type="ARBA" id="ARBA00042025"/>
    </source>
</evidence>
<evidence type="ECO:0000256" key="5">
    <source>
        <dbReference type="ARBA" id="ARBA00022801"/>
    </source>
</evidence>
<keyword evidence="5 16" id="KW-0378">Hydrolase</keyword>
<evidence type="ECO:0000256" key="3">
    <source>
        <dbReference type="ARBA" id="ARBA00022525"/>
    </source>
</evidence>
<comment type="catalytic activity">
    <reaction evidence="10">
        <text>Random hydrolysis of (1-&gt;6)-linkages in (1-&gt;6)-beta-D-glucans.</text>
        <dbReference type="EC" id="3.2.1.75"/>
    </reaction>
</comment>
<evidence type="ECO:0000256" key="4">
    <source>
        <dbReference type="ARBA" id="ARBA00022729"/>
    </source>
</evidence>
<comment type="function">
    <text evidence="11">Beta-glucanases participate in the metabolism of beta-glucan, the main structural component of the cell wall. Acts on lutean, pustulan and 1,6-oligo-beta-D-glucosides.</text>
</comment>
<evidence type="ECO:0000256" key="15">
    <source>
        <dbReference type="ARBA" id="ARBA00043257"/>
    </source>
</evidence>
<dbReference type="EC" id="3.2.1.75" evidence="12"/>
<evidence type="ECO:0000313" key="20">
    <source>
        <dbReference type="Proteomes" id="UP001189429"/>
    </source>
</evidence>
<keyword evidence="7" id="KW-0119">Carbohydrate metabolism</keyword>
<proteinExistence type="inferred from homology"/>
<feature type="domain" description="Glycoside hydrolase family 5" evidence="18">
    <location>
        <begin position="80"/>
        <end position="196"/>
    </location>
</feature>
<dbReference type="PANTHER" id="PTHR31297:SF39">
    <property type="entry name" value="GLUCAN ENDO-1,6-BETA-GLUCOSIDASE B"/>
    <property type="match status" value="1"/>
</dbReference>
<evidence type="ECO:0000256" key="8">
    <source>
        <dbReference type="ARBA" id="ARBA00023295"/>
    </source>
</evidence>
<evidence type="ECO:0000256" key="13">
    <source>
        <dbReference type="ARBA" id="ARBA00041472"/>
    </source>
</evidence>
<reference evidence="19" key="1">
    <citation type="submission" date="2023-10" db="EMBL/GenBank/DDBJ databases">
        <authorList>
            <person name="Chen Y."/>
            <person name="Shah S."/>
            <person name="Dougan E. K."/>
            <person name="Thang M."/>
            <person name="Chan C."/>
        </authorList>
    </citation>
    <scope>NUCLEOTIDE SEQUENCE [LARGE SCALE GENOMIC DNA]</scope>
</reference>
<keyword evidence="3" id="KW-0964">Secreted</keyword>
<dbReference type="SUPFAM" id="SSF51445">
    <property type="entry name" value="(Trans)glycosidases"/>
    <property type="match status" value="1"/>
</dbReference>
<dbReference type="InterPro" id="IPR050386">
    <property type="entry name" value="Glycosyl_hydrolase_5"/>
</dbReference>
<accession>A0ABN9X9U0</accession>
<keyword evidence="6" id="KW-0325">Glycoprotein</keyword>
<organism evidence="19 20">
    <name type="scientific">Prorocentrum cordatum</name>
    <dbReference type="NCBI Taxonomy" id="2364126"/>
    <lineage>
        <taxon>Eukaryota</taxon>
        <taxon>Sar</taxon>
        <taxon>Alveolata</taxon>
        <taxon>Dinophyceae</taxon>
        <taxon>Prorocentrales</taxon>
        <taxon>Prorocentraceae</taxon>
        <taxon>Prorocentrum</taxon>
    </lineage>
</organism>
<evidence type="ECO:0000313" key="19">
    <source>
        <dbReference type="EMBL" id="CAK0894982.1"/>
    </source>
</evidence>
<evidence type="ECO:0000256" key="11">
    <source>
        <dbReference type="ARBA" id="ARBA00037628"/>
    </source>
</evidence>
<keyword evidence="4" id="KW-0732">Signal</keyword>
<dbReference type="InterPro" id="IPR001547">
    <property type="entry name" value="Glyco_hydro_5"/>
</dbReference>
<keyword evidence="8 16" id="KW-0326">Glycosidase</keyword>
<evidence type="ECO:0000256" key="1">
    <source>
        <dbReference type="ARBA" id="ARBA00004613"/>
    </source>
</evidence>
<gene>
    <name evidence="19" type="ORF">PCOR1329_LOCUS73872</name>
</gene>
<dbReference type="Gene3D" id="3.20.20.80">
    <property type="entry name" value="Glycosidases"/>
    <property type="match status" value="2"/>
</dbReference>
<comment type="caution">
    <text evidence="19">The sequence shown here is derived from an EMBL/GenBank/DDBJ whole genome shotgun (WGS) entry which is preliminary data.</text>
</comment>
<keyword evidence="20" id="KW-1185">Reference proteome</keyword>
<feature type="compositionally biased region" description="Gly residues" evidence="17">
    <location>
        <begin position="358"/>
        <end position="373"/>
    </location>
</feature>
<sequence>ELAQLVQSFHQAHWAQERWRGANLGGLLLLEPGPASPLFSAHGADACHDEWSLCEHLTKTLGEEGKRKAFESHRLAHFGESTLAEIASRGLNAVRVPFGYWVVTGPTLGDPFVGPALGVLDQVVERARAAGLQVLLDLHGNPGGESSERPCGRAWRGWSWRSWRQEEALEVLRQVAARYCGSECVTGLQVCNEPSEAIPIGVLCDFYLGQSAPSVPAAWAQSAWPWCSRCSRISAAPRPCLEVPQGEFPAVRQRGLRRALLPHLQPHPLLPSHRQHLDICEDHGLEVASMPAALVGEWSLARPGRFAEEEIAAFAAAQVRAYDTASHGWFFWNWHDHEHLLGGTKGCLALAPPRQEGGDGGGGEGGGGGGGRRQGGRQPR</sequence>
<evidence type="ECO:0000256" key="17">
    <source>
        <dbReference type="SAM" id="MobiDB-lite"/>
    </source>
</evidence>
<evidence type="ECO:0000256" key="9">
    <source>
        <dbReference type="ARBA" id="ARBA00023326"/>
    </source>
</evidence>
<evidence type="ECO:0000256" key="7">
    <source>
        <dbReference type="ARBA" id="ARBA00023277"/>
    </source>
</evidence>
<evidence type="ECO:0000256" key="12">
    <source>
        <dbReference type="ARBA" id="ARBA00038935"/>
    </source>
</evidence>
<evidence type="ECO:0000256" key="10">
    <source>
        <dbReference type="ARBA" id="ARBA00036633"/>
    </source>
</evidence>
<evidence type="ECO:0000256" key="16">
    <source>
        <dbReference type="RuleBase" id="RU361153"/>
    </source>
</evidence>
<dbReference type="PANTHER" id="PTHR31297">
    <property type="entry name" value="GLUCAN ENDO-1,6-BETA-GLUCOSIDASE B"/>
    <property type="match status" value="1"/>
</dbReference>
<comment type="subcellular location">
    <subcellularLocation>
        <location evidence="1">Secreted</location>
    </subcellularLocation>
</comment>